<organism evidence="1 2">
    <name type="scientific">Enorma phocaeensis</name>
    <dbReference type="NCBI Taxonomy" id="1871019"/>
    <lineage>
        <taxon>Bacteria</taxon>
        <taxon>Bacillati</taxon>
        <taxon>Actinomycetota</taxon>
        <taxon>Coriobacteriia</taxon>
        <taxon>Coriobacteriales</taxon>
        <taxon>Coriobacteriaceae</taxon>
        <taxon>Enorma</taxon>
    </lineage>
</organism>
<dbReference type="Proteomes" id="UP000753256">
    <property type="component" value="Unassembled WGS sequence"/>
</dbReference>
<reference evidence="1" key="2">
    <citation type="submission" date="2021-09" db="EMBL/GenBank/DDBJ databases">
        <authorList>
            <person name="Gilroy R."/>
        </authorList>
    </citation>
    <scope>NUCLEOTIDE SEQUENCE</scope>
    <source>
        <strain evidence="1">ChiHjej13B12-9602</strain>
    </source>
</reference>
<evidence type="ECO:0000313" key="2">
    <source>
        <dbReference type="Proteomes" id="UP000753256"/>
    </source>
</evidence>
<reference evidence="1" key="1">
    <citation type="journal article" date="2021" name="PeerJ">
        <title>Extensive microbial diversity within the chicken gut microbiome revealed by metagenomics and culture.</title>
        <authorList>
            <person name="Gilroy R."/>
            <person name="Ravi A."/>
            <person name="Getino M."/>
            <person name="Pursley I."/>
            <person name="Horton D.L."/>
            <person name="Alikhan N.F."/>
            <person name="Baker D."/>
            <person name="Gharbi K."/>
            <person name="Hall N."/>
            <person name="Watson M."/>
            <person name="Adriaenssens E.M."/>
            <person name="Foster-Nyarko E."/>
            <person name="Jarju S."/>
            <person name="Secka A."/>
            <person name="Antonio M."/>
            <person name="Oren A."/>
            <person name="Chaudhuri R.R."/>
            <person name="La Ragione R."/>
            <person name="Hildebrand F."/>
            <person name="Pallen M.J."/>
        </authorList>
    </citation>
    <scope>NUCLEOTIDE SEQUENCE</scope>
    <source>
        <strain evidence="1">ChiHjej13B12-9602</strain>
    </source>
</reference>
<dbReference type="AlphaFoldDB" id="A0A921IUL7"/>
<dbReference type="RefSeq" id="WP_273190927.1">
    <property type="nucleotide sequence ID" value="NZ_DYUZ01000029.1"/>
</dbReference>
<evidence type="ECO:0000313" key="1">
    <source>
        <dbReference type="EMBL" id="HJG37881.1"/>
    </source>
</evidence>
<sequence>MADNSATTQEITVVKDEHGLLFLGDPKEIKAWLDDRGLTSREFATKVLRTGGSAVQTAAKKSSESGRWVKLTKDSAKLLEKYGKAGAIQPGVVQKSNGQIVKWLRFENPSQLFSPAMATGVAGMMTQMALEQAIQEITDYLKSIDEKVGDLLQDQKDQTVADLIGVVFEVDEAAAIRDKTGTLSDAAWSKLAPCAQTTSRALGYALTKLQGISDKLSRSESVDKIEHVLNTAKDDMPTWLVMVSRAVQTRDKFSVIELERAYAELPEVLEEHRLGIVEARRERLGKVKARIDALREVLELSADRVREEKLLHPFAVDNVLGILDSLMEQTSQFSKGLDIEMDEKVIERAPEWLDVAGKFAGDVASGAANGALQLGGAIADGAGALGEAAGKGAADLGAAVADGVHELGKAIGNVDLKKASESLPFKLPFGGK</sequence>
<accession>A0A921IUL7</accession>
<gene>
    <name evidence="1" type="ORF">K8V70_08495</name>
</gene>
<comment type="caution">
    <text evidence="1">The sequence shown here is derived from an EMBL/GenBank/DDBJ whole genome shotgun (WGS) entry which is preliminary data.</text>
</comment>
<name>A0A921IUL7_9ACTN</name>
<protein>
    <submittedName>
        <fullName evidence="1">Uncharacterized protein</fullName>
    </submittedName>
</protein>
<proteinExistence type="predicted"/>
<dbReference type="EMBL" id="DYUZ01000029">
    <property type="protein sequence ID" value="HJG37881.1"/>
    <property type="molecule type" value="Genomic_DNA"/>
</dbReference>